<dbReference type="CDD" id="cd01949">
    <property type="entry name" value="GGDEF"/>
    <property type="match status" value="1"/>
</dbReference>
<dbReference type="InterPro" id="IPR043128">
    <property type="entry name" value="Rev_trsase/Diguanyl_cyclase"/>
</dbReference>
<name>A0A370DP71_9GAMM</name>
<dbReference type="GO" id="GO:0071111">
    <property type="term" value="F:cyclic-guanylate-specific phosphodiesterase activity"/>
    <property type="evidence" value="ECO:0007669"/>
    <property type="project" value="InterPro"/>
</dbReference>
<evidence type="ECO:0000259" key="1">
    <source>
        <dbReference type="PROSITE" id="PS50883"/>
    </source>
</evidence>
<dbReference type="Pfam" id="PF00990">
    <property type="entry name" value="GGDEF"/>
    <property type="match status" value="1"/>
</dbReference>
<dbReference type="PANTHER" id="PTHR33121">
    <property type="entry name" value="CYCLIC DI-GMP PHOSPHODIESTERASE PDEF"/>
    <property type="match status" value="1"/>
</dbReference>
<evidence type="ECO:0000259" key="2">
    <source>
        <dbReference type="PROSITE" id="PS50887"/>
    </source>
</evidence>
<dbReference type="InterPro" id="IPR035919">
    <property type="entry name" value="EAL_sf"/>
</dbReference>
<evidence type="ECO:0000313" key="3">
    <source>
        <dbReference type="EMBL" id="RDH86097.1"/>
    </source>
</evidence>
<reference evidence="3 4" key="1">
    <citation type="journal article" date="2018" name="ISME J.">
        <title>Endosymbiont genomes yield clues of tubeworm success.</title>
        <authorList>
            <person name="Li Y."/>
            <person name="Liles M.R."/>
            <person name="Halanych K.M."/>
        </authorList>
    </citation>
    <scope>NUCLEOTIDE SEQUENCE [LARGE SCALE GENOMIC DNA]</scope>
    <source>
        <strain evidence="3">A1464</strain>
    </source>
</reference>
<dbReference type="Gene3D" id="3.30.70.270">
    <property type="match status" value="1"/>
</dbReference>
<dbReference type="SMART" id="SM00267">
    <property type="entry name" value="GGDEF"/>
    <property type="match status" value="1"/>
</dbReference>
<feature type="domain" description="GGDEF" evidence="2">
    <location>
        <begin position="402"/>
        <end position="531"/>
    </location>
</feature>
<feature type="domain" description="EAL" evidence="1">
    <location>
        <begin position="541"/>
        <end position="780"/>
    </location>
</feature>
<comment type="caution">
    <text evidence="3">The sequence shown here is derived from an EMBL/GenBank/DDBJ whole genome shotgun (WGS) entry which is preliminary data.</text>
</comment>
<sequence length="780" mass="89135">MHPLNIKYIIILIIFTLISSPVYANYNSQQLNILVIHSYHQEYPWTLSQYEAFKNQLTSGLPEYNINYSTEYLDTKHISPSENYKNNFLLYLSSKYKHNIPDLVYVTDDNALKFIYLDNHDLPWTIPIVFSGINNTKFDTSDTKRPVAGIFEYKDIKSSISLAKTISTNTSNITFLGDGGTTDKAIRRIIESGEYSSDDYNISQLNDTSLDTLLNRLNTMEPGVVILTTIGGIHDRNNNLLSLKKTINALTSTGRKIIVMEDAYLFPGILGGYITSGKSQGKSAAKIAQRILRGELTENIKTNKQNNSEFILSWPEINNFELNLDQDLLKTATIINRPPPFLEQHPEILQWLLLSITLLLITLTGVTYNVRRKSHLLKAQYRDNCTGLENRIKLIRDINHSIDPNLCIIDIKNFKSINNIYGMKIGDNLLASFGLKVSENLSKNYKLYRVGGNQFGILNRNLISPDKFDSYIVELLKDIQNNSYNIKNLEICLTITAGISKNERELLIPRAEQALQKAKELNKDLFIIDRIEDETEHYQKNLLWAQKLNNALSTDHIVPYFQPIIHNKTGKKDKFEALVRLIDDNNKAITPYYFLEAAKYTRQYTALTMQMIEKSFQMIKNRDITISINFTVDDIRDKETIDFFKSKVNQYNVGNNVILELTESEGIENYSEIADFIFEIKKLGCKIAIDDFGTGYSNFTHLIHLNVDYLKIDGSIIQNITSDKNAEIVAKTLVEFSNQLGIETIAEFVDSQEVMDKVIEIGIDYSQGYFLGKPEKTLSL</sequence>
<dbReference type="SUPFAM" id="SSF141868">
    <property type="entry name" value="EAL domain-like"/>
    <property type="match status" value="1"/>
</dbReference>
<dbReference type="AlphaFoldDB" id="A0A370DP71"/>
<dbReference type="CDD" id="cd01948">
    <property type="entry name" value="EAL"/>
    <property type="match status" value="1"/>
</dbReference>
<evidence type="ECO:0008006" key="5">
    <source>
        <dbReference type="Google" id="ProtNLM"/>
    </source>
</evidence>
<dbReference type="PROSITE" id="PS50887">
    <property type="entry name" value="GGDEF"/>
    <property type="match status" value="1"/>
</dbReference>
<gene>
    <name evidence="3" type="ORF">DIZ80_01105</name>
</gene>
<dbReference type="SUPFAM" id="SSF55073">
    <property type="entry name" value="Nucleotide cyclase"/>
    <property type="match status" value="1"/>
</dbReference>
<dbReference type="InterPro" id="IPR029787">
    <property type="entry name" value="Nucleotide_cyclase"/>
</dbReference>
<dbReference type="Proteomes" id="UP000254266">
    <property type="component" value="Unassembled WGS sequence"/>
</dbReference>
<dbReference type="PROSITE" id="PS50883">
    <property type="entry name" value="EAL"/>
    <property type="match status" value="1"/>
</dbReference>
<accession>A0A370DP71</accession>
<dbReference type="SMART" id="SM00052">
    <property type="entry name" value="EAL"/>
    <property type="match status" value="1"/>
</dbReference>
<dbReference type="InterPro" id="IPR000160">
    <property type="entry name" value="GGDEF_dom"/>
</dbReference>
<dbReference type="Gene3D" id="3.20.20.450">
    <property type="entry name" value="EAL domain"/>
    <property type="match status" value="1"/>
</dbReference>
<keyword evidence="4" id="KW-1185">Reference proteome</keyword>
<dbReference type="NCBIfam" id="TIGR00254">
    <property type="entry name" value="GGDEF"/>
    <property type="match status" value="1"/>
</dbReference>
<dbReference type="PANTHER" id="PTHR33121:SF79">
    <property type="entry name" value="CYCLIC DI-GMP PHOSPHODIESTERASE PDED-RELATED"/>
    <property type="match status" value="1"/>
</dbReference>
<dbReference type="Pfam" id="PF00563">
    <property type="entry name" value="EAL"/>
    <property type="match status" value="1"/>
</dbReference>
<organism evidence="3 4">
    <name type="scientific">endosymbiont of Galathealinum brachiosum</name>
    <dbReference type="NCBI Taxonomy" id="2200906"/>
    <lineage>
        <taxon>Bacteria</taxon>
        <taxon>Pseudomonadati</taxon>
        <taxon>Pseudomonadota</taxon>
        <taxon>Gammaproteobacteria</taxon>
        <taxon>sulfur-oxidizing symbionts</taxon>
    </lineage>
</organism>
<dbReference type="InterPro" id="IPR001633">
    <property type="entry name" value="EAL_dom"/>
</dbReference>
<evidence type="ECO:0000313" key="4">
    <source>
        <dbReference type="Proteomes" id="UP000254266"/>
    </source>
</evidence>
<dbReference type="EMBL" id="QFXC01000002">
    <property type="protein sequence ID" value="RDH86097.1"/>
    <property type="molecule type" value="Genomic_DNA"/>
</dbReference>
<dbReference type="Gene3D" id="3.40.50.2300">
    <property type="match status" value="2"/>
</dbReference>
<proteinExistence type="predicted"/>
<dbReference type="InterPro" id="IPR050706">
    <property type="entry name" value="Cyclic-di-GMP_PDE-like"/>
</dbReference>
<protein>
    <recommendedName>
        <fullName evidence="5">GGDEF-domain containing protein</fullName>
    </recommendedName>
</protein>